<dbReference type="Pfam" id="PF04711">
    <property type="entry name" value="ApoA-II"/>
    <property type="match status" value="1"/>
</dbReference>
<proteinExistence type="predicted"/>
<dbReference type="KEGG" id="pki:111838340"/>
<organism evidence="2 3">
    <name type="scientific">Paramormyrops kingsleyae</name>
    <dbReference type="NCBI Taxonomy" id="1676925"/>
    <lineage>
        <taxon>Eukaryota</taxon>
        <taxon>Metazoa</taxon>
        <taxon>Chordata</taxon>
        <taxon>Craniata</taxon>
        <taxon>Vertebrata</taxon>
        <taxon>Euteleostomi</taxon>
        <taxon>Actinopterygii</taxon>
        <taxon>Neopterygii</taxon>
        <taxon>Teleostei</taxon>
        <taxon>Osteoglossocephala</taxon>
        <taxon>Osteoglossomorpha</taxon>
        <taxon>Osteoglossiformes</taxon>
        <taxon>Mormyridae</taxon>
        <taxon>Paramormyrops</taxon>
    </lineage>
</organism>
<dbReference type="GO" id="GO:0005576">
    <property type="term" value="C:extracellular region"/>
    <property type="evidence" value="ECO:0007669"/>
    <property type="project" value="InterPro"/>
</dbReference>
<dbReference type="GeneID" id="111838340"/>
<keyword evidence="1" id="KW-0732">Signal</keyword>
<reference evidence="2" key="2">
    <citation type="submission" date="2025-09" db="UniProtKB">
        <authorList>
            <consortium name="Ensembl"/>
        </authorList>
    </citation>
    <scope>IDENTIFICATION</scope>
</reference>
<dbReference type="GO" id="GO:0008289">
    <property type="term" value="F:lipid binding"/>
    <property type="evidence" value="ECO:0007669"/>
    <property type="project" value="InterPro"/>
</dbReference>
<feature type="chain" id="PRO_5017321708" description="Antifreeze protein type IV" evidence="1">
    <location>
        <begin position="20"/>
        <end position="135"/>
    </location>
</feature>
<evidence type="ECO:0000313" key="3">
    <source>
        <dbReference type="Proteomes" id="UP000261540"/>
    </source>
</evidence>
<evidence type="ECO:0008006" key="4">
    <source>
        <dbReference type="Google" id="ProtNLM"/>
    </source>
</evidence>
<dbReference type="SUPFAM" id="SSF58113">
    <property type="entry name" value="Apolipoprotein A-I"/>
    <property type="match status" value="1"/>
</dbReference>
<dbReference type="InterPro" id="IPR006801">
    <property type="entry name" value="ApoA-II"/>
</dbReference>
<dbReference type="GO" id="GO:0006869">
    <property type="term" value="P:lipid transport"/>
    <property type="evidence" value="ECO:0007669"/>
    <property type="project" value="InterPro"/>
</dbReference>
<keyword evidence="3" id="KW-1185">Reference proteome</keyword>
<evidence type="ECO:0000313" key="2">
    <source>
        <dbReference type="Ensembl" id="ENSPKIP00000027497.1"/>
    </source>
</evidence>
<evidence type="ECO:0000256" key="1">
    <source>
        <dbReference type="SAM" id="SignalP"/>
    </source>
</evidence>
<dbReference type="GeneTree" id="ENSGT00760000119652"/>
<dbReference type="Gene3D" id="6.10.250.100">
    <property type="match status" value="1"/>
</dbReference>
<accession>A0A3B3S9S6</accession>
<dbReference type="GO" id="GO:0042157">
    <property type="term" value="P:lipoprotein metabolic process"/>
    <property type="evidence" value="ECO:0007669"/>
    <property type="project" value="InterPro"/>
</dbReference>
<reference evidence="2" key="1">
    <citation type="submission" date="2025-08" db="UniProtKB">
        <authorList>
            <consortium name="Ensembl"/>
        </authorList>
    </citation>
    <scope>IDENTIFICATION</scope>
</reference>
<dbReference type="AlphaFoldDB" id="A0A3B3S9S6"/>
<dbReference type="Ensembl" id="ENSPKIT00000008265.1">
    <property type="protein sequence ID" value="ENSPKIP00000027497.1"/>
    <property type="gene ID" value="ENSPKIG00000009538.1"/>
</dbReference>
<dbReference type="Proteomes" id="UP000261540">
    <property type="component" value="Unplaced"/>
</dbReference>
<name>A0A3B3S9S6_9TELE</name>
<sequence length="135" mass="15199">MKFPITAIMLLALIHGSESFTVAKRDVSADVDKLTKYVQDLSTIVTSVTRELVEKVKNHELTGKAQTYLEQGKVHLQPLADKLQENLKPLTSSIEKTLKPLTDSVQAQVEPLIESVMEEMWKKVMNRVKALLPDQ</sequence>
<protein>
    <recommendedName>
        <fullName evidence="4">Antifreeze protein type IV</fullName>
    </recommendedName>
</protein>
<dbReference type="RefSeq" id="XP_072572184.1">
    <property type="nucleotide sequence ID" value="XM_072716083.1"/>
</dbReference>
<feature type="signal peptide" evidence="1">
    <location>
        <begin position="1"/>
        <end position="19"/>
    </location>
</feature>
<dbReference type="OrthoDB" id="8446556at2759"/>